<sequence>MASYMEAYESQQTGFGQVLDAILVKLSLAPLATPVTATAVLPPLALSPDQEPQIPAPPCYNGDPSPVMGLVKQCLIQFELQPVQYVSERAKVGYVITHLEGMALEWASPVWEKNSPLI</sequence>
<feature type="non-terminal residue" evidence="1">
    <location>
        <position position="118"/>
    </location>
</feature>
<dbReference type="EMBL" id="CM004475">
    <property type="protein sequence ID" value="OCT78002.1"/>
    <property type="molecule type" value="Genomic_DNA"/>
</dbReference>
<organism evidence="1 2">
    <name type="scientific">Xenopus laevis</name>
    <name type="common">African clawed frog</name>
    <dbReference type="NCBI Taxonomy" id="8355"/>
    <lineage>
        <taxon>Eukaryota</taxon>
        <taxon>Metazoa</taxon>
        <taxon>Chordata</taxon>
        <taxon>Craniata</taxon>
        <taxon>Vertebrata</taxon>
        <taxon>Euteleostomi</taxon>
        <taxon>Amphibia</taxon>
        <taxon>Batrachia</taxon>
        <taxon>Anura</taxon>
        <taxon>Pipoidea</taxon>
        <taxon>Pipidae</taxon>
        <taxon>Xenopodinae</taxon>
        <taxon>Xenopus</taxon>
        <taxon>Xenopus</taxon>
    </lineage>
</organism>
<name>A0A974HH87_XENLA</name>
<proteinExistence type="predicted"/>
<evidence type="ECO:0000313" key="2">
    <source>
        <dbReference type="Proteomes" id="UP000694892"/>
    </source>
</evidence>
<gene>
    <name evidence="1" type="ORF">XELAEV_18029099mg</name>
</gene>
<evidence type="ECO:0008006" key="3">
    <source>
        <dbReference type="Google" id="ProtNLM"/>
    </source>
</evidence>
<protein>
    <recommendedName>
        <fullName evidence="3">DUF4939 domain-containing protein</fullName>
    </recommendedName>
</protein>
<reference evidence="2" key="1">
    <citation type="journal article" date="2016" name="Nature">
        <title>Genome evolution in the allotetraploid frog Xenopus laevis.</title>
        <authorList>
            <person name="Session A.M."/>
            <person name="Uno Y."/>
            <person name="Kwon T."/>
            <person name="Chapman J.A."/>
            <person name="Toyoda A."/>
            <person name="Takahashi S."/>
            <person name="Fukui A."/>
            <person name="Hikosaka A."/>
            <person name="Suzuki A."/>
            <person name="Kondo M."/>
            <person name="van Heeringen S.J."/>
            <person name="Quigley I."/>
            <person name="Heinz S."/>
            <person name="Ogino H."/>
            <person name="Ochi H."/>
            <person name="Hellsten U."/>
            <person name="Lyons J.B."/>
            <person name="Simakov O."/>
            <person name="Putnam N."/>
            <person name="Stites J."/>
            <person name="Kuroki Y."/>
            <person name="Tanaka T."/>
            <person name="Michiue T."/>
            <person name="Watanabe M."/>
            <person name="Bogdanovic O."/>
            <person name="Lister R."/>
            <person name="Georgiou G."/>
            <person name="Paranjpe S.S."/>
            <person name="van Kruijsbergen I."/>
            <person name="Shu S."/>
            <person name="Carlson J."/>
            <person name="Kinoshita T."/>
            <person name="Ohta Y."/>
            <person name="Mawaribuchi S."/>
            <person name="Jenkins J."/>
            <person name="Grimwood J."/>
            <person name="Schmutz J."/>
            <person name="Mitros T."/>
            <person name="Mozaffari S.V."/>
            <person name="Suzuki Y."/>
            <person name="Haramoto Y."/>
            <person name="Yamamoto T.S."/>
            <person name="Takagi C."/>
            <person name="Heald R."/>
            <person name="Miller K."/>
            <person name="Haudenschild C."/>
            <person name="Kitzman J."/>
            <person name="Nakayama T."/>
            <person name="Izutsu Y."/>
            <person name="Robert J."/>
            <person name="Fortriede J."/>
            <person name="Burns K."/>
            <person name="Lotay V."/>
            <person name="Karimi K."/>
            <person name="Yasuoka Y."/>
            <person name="Dichmann D.S."/>
            <person name="Flajnik M.F."/>
            <person name="Houston D.W."/>
            <person name="Shendure J."/>
            <person name="DuPasquier L."/>
            <person name="Vize P.D."/>
            <person name="Zorn A.M."/>
            <person name="Ito M."/>
            <person name="Marcotte E.M."/>
            <person name="Wallingford J.B."/>
            <person name="Ito Y."/>
            <person name="Asashima M."/>
            <person name="Ueno N."/>
            <person name="Matsuda Y."/>
            <person name="Veenstra G.J."/>
            <person name="Fujiyama A."/>
            <person name="Harland R.M."/>
            <person name="Taira M."/>
            <person name="Rokhsar D.S."/>
        </authorList>
    </citation>
    <scope>NUCLEOTIDE SEQUENCE [LARGE SCALE GENOMIC DNA]</scope>
    <source>
        <strain evidence="2">J</strain>
    </source>
</reference>
<accession>A0A974HH87</accession>
<dbReference type="Proteomes" id="UP000694892">
    <property type="component" value="Chromosome 5S"/>
</dbReference>
<dbReference type="AlphaFoldDB" id="A0A974HH87"/>
<evidence type="ECO:0000313" key="1">
    <source>
        <dbReference type="EMBL" id="OCT78002.1"/>
    </source>
</evidence>